<keyword evidence="2" id="KW-1185">Reference proteome</keyword>
<gene>
    <name evidence="1" type="ORF">TRFO_29642</name>
</gene>
<evidence type="ECO:0000313" key="2">
    <source>
        <dbReference type="Proteomes" id="UP000179807"/>
    </source>
</evidence>
<evidence type="ECO:0000313" key="1">
    <source>
        <dbReference type="EMBL" id="OHT03034.1"/>
    </source>
</evidence>
<dbReference type="PANTHER" id="PTHR41733:SF1">
    <property type="entry name" value="CHROMOSOME UNDETERMINED SCAFFOLD_30, WHOLE GENOME SHOTGUN SEQUENCE"/>
    <property type="match status" value="1"/>
</dbReference>
<dbReference type="EMBL" id="MLAK01000842">
    <property type="protein sequence ID" value="OHT03034.1"/>
    <property type="molecule type" value="Genomic_DNA"/>
</dbReference>
<dbReference type="AlphaFoldDB" id="A0A1J4JWE6"/>
<reference evidence="1" key="1">
    <citation type="submission" date="2016-10" db="EMBL/GenBank/DDBJ databases">
        <authorList>
            <person name="Benchimol M."/>
            <person name="Almeida L.G."/>
            <person name="Vasconcelos A.T."/>
            <person name="Perreira-Neves A."/>
            <person name="Rosa I.A."/>
            <person name="Tasca T."/>
            <person name="Bogo M.R."/>
            <person name="de Souza W."/>
        </authorList>
    </citation>
    <scope>NUCLEOTIDE SEQUENCE [LARGE SCALE GENOMIC DNA]</scope>
    <source>
        <strain evidence="1">K</strain>
    </source>
</reference>
<sequence length="251" mass="29971">MSTSRKIQFLSGLLLYSKSIYRPIISMKSQHQEQEVEEEGILVTIYTNKALRIEKEMFRRLCMKYGPKWNLMHCLMPWRTKANWRSTWMHITKQAAVSEWTGVCHDPLEVRKVYKPMCHKGFENDKLIFRKKLVNKNDMITKEERNKSRLQNETQFGIPDEKVKEIDFQFGVNTDYVIEALRKRKVFLIIRLRQLKLEKARRMNENPPKENLGVLVGKDRKMKPGKRRTKTNYSRETSDILFDVPNFNNLE</sequence>
<protein>
    <recommendedName>
        <fullName evidence="3">Myb-like domain-containing protein</fullName>
    </recommendedName>
</protein>
<comment type="caution">
    <text evidence="1">The sequence shown here is derived from an EMBL/GenBank/DDBJ whole genome shotgun (WGS) entry which is preliminary data.</text>
</comment>
<name>A0A1J4JWE6_9EUKA</name>
<accession>A0A1J4JWE6</accession>
<dbReference type="PANTHER" id="PTHR41733">
    <property type="entry name" value="UBIQUITIN-ASSOCIATED/TRANSLATION ELONGATION FACTOR EF1B, N-TERMINAL, EUKARYOTE"/>
    <property type="match status" value="1"/>
</dbReference>
<dbReference type="Proteomes" id="UP000179807">
    <property type="component" value="Unassembled WGS sequence"/>
</dbReference>
<dbReference type="RefSeq" id="XP_068356170.1">
    <property type="nucleotide sequence ID" value="XM_068506893.1"/>
</dbReference>
<dbReference type="GeneID" id="94841597"/>
<evidence type="ECO:0008006" key="3">
    <source>
        <dbReference type="Google" id="ProtNLM"/>
    </source>
</evidence>
<organism evidence="1 2">
    <name type="scientific">Tritrichomonas foetus</name>
    <dbReference type="NCBI Taxonomy" id="1144522"/>
    <lineage>
        <taxon>Eukaryota</taxon>
        <taxon>Metamonada</taxon>
        <taxon>Parabasalia</taxon>
        <taxon>Tritrichomonadida</taxon>
        <taxon>Tritrichomonadidae</taxon>
        <taxon>Tritrichomonas</taxon>
    </lineage>
</organism>
<dbReference type="VEuPathDB" id="TrichDB:TRFO_29642"/>
<proteinExistence type="predicted"/>